<feature type="chain" id="PRO_5004522740" description="SCP domain-containing protein" evidence="1">
    <location>
        <begin position="26"/>
        <end position="220"/>
    </location>
</feature>
<keyword evidence="4" id="KW-1185">Reference proteome</keyword>
<sequence>MKKRFVASLPLVFLSLLFMSCPLDGNGWDFSDLGTYDEKTAWTKSFVDTARSATYLSDLEKDVILEINKARTNPRAYAALYLLPYVTNGTASNAMKECIIKMKIMKPIVPLQPGKGLTLAAKEWVELQGPSGYIGHDNMFWDRLDKHCYFWGWKGENISYGYNDAKTIVITLLEDKNVSDRGHRKNILDPRFAYIGVGFGPHKKYGHMCVQDFTGGYKDK</sequence>
<dbReference type="HOGENOM" id="CLU_085385_0_0_12"/>
<dbReference type="Proteomes" id="UP000014541">
    <property type="component" value="Unassembled WGS sequence"/>
</dbReference>
<dbReference type="SUPFAM" id="SSF55797">
    <property type="entry name" value="PR-1-like"/>
    <property type="match status" value="1"/>
</dbReference>
<organism evidence="3 4">
    <name type="scientific">Treponema maltophilum ATCC 51939</name>
    <dbReference type="NCBI Taxonomy" id="1125699"/>
    <lineage>
        <taxon>Bacteria</taxon>
        <taxon>Pseudomonadati</taxon>
        <taxon>Spirochaetota</taxon>
        <taxon>Spirochaetia</taxon>
        <taxon>Spirochaetales</taxon>
        <taxon>Treponemataceae</taxon>
        <taxon>Treponema</taxon>
    </lineage>
</organism>
<dbReference type="PROSITE" id="PS51257">
    <property type="entry name" value="PROKAR_LIPOPROTEIN"/>
    <property type="match status" value="1"/>
</dbReference>
<proteinExistence type="predicted"/>
<dbReference type="PANTHER" id="PTHR31157">
    <property type="entry name" value="SCP DOMAIN-CONTAINING PROTEIN"/>
    <property type="match status" value="1"/>
</dbReference>
<dbReference type="InterPro" id="IPR014044">
    <property type="entry name" value="CAP_dom"/>
</dbReference>
<dbReference type="eggNOG" id="COG2340">
    <property type="taxonomic scope" value="Bacteria"/>
</dbReference>
<evidence type="ECO:0000256" key="1">
    <source>
        <dbReference type="SAM" id="SignalP"/>
    </source>
</evidence>
<dbReference type="OrthoDB" id="7550377at2"/>
<feature type="domain" description="SCP" evidence="2">
    <location>
        <begin position="105"/>
        <end position="213"/>
    </location>
</feature>
<protein>
    <recommendedName>
        <fullName evidence="2">SCP domain-containing protein</fullName>
    </recommendedName>
</protein>
<dbReference type="PATRIC" id="fig|1125699.3.peg.11"/>
<dbReference type="EMBL" id="ATFF01000001">
    <property type="protein sequence ID" value="EPF32488.1"/>
    <property type="molecule type" value="Genomic_DNA"/>
</dbReference>
<feature type="signal peptide" evidence="1">
    <location>
        <begin position="1"/>
        <end position="25"/>
    </location>
</feature>
<evidence type="ECO:0000313" key="3">
    <source>
        <dbReference type="EMBL" id="EPF32488.1"/>
    </source>
</evidence>
<dbReference type="PANTHER" id="PTHR31157:SF1">
    <property type="entry name" value="SCP DOMAIN-CONTAINING PROTEIN"/>
    <property type="match status" value="1"/>
</dbReference>
<dbReference type="AlphaFoldDB" id="S3K2L7"/>
<dbReference type="CDD" id="cd05379">
    <property type="entry name" value="CAP_bacterial"/>
    <property type="match status" value="1"/>
</dbReference>
<dbReference type="Gene3D" id="3.40.33.10">
    <property type="entry name" value="CAP"/>
    <property type="match status" value="1"/>
</dbReference>
<reference evidence="3 4" key="1">
    <citation type="submission" date="2013-04" db="EMBL/GenBank/DDBJ databases">
        <title>The Genome Sequence of Treponema maltophilum ATCC 51939.</title>
        <authorList>
            <consortium name="The Broad Institute Genomics Platform"/>
            <person name="Earl A."/>
            <person name="Ward D."/>
            <person name="Feldgarden M."/>
            <person name="Gevers D."/>
            <person name="Leonetti C."/>
            <person name="Blanton J.M."/>
            <person name="Dewhirst F.E."/>
            <person name="Izard J."/>
            <person name="Walker B."/>
            <person name="Young S."/>
            <person name="Zeng Q."/>
            <person name="Gargeya S."/>
            <person name="Fitzgerald M."/>
            <person name="Haas B."/>
            <person name="Abouelleil A."/>
            <person name="Allen A.W."/>
            <person name="Alvarado L."/>
            <person name="Arachchi H.M."/>
            <person name="Berlin A.M."/>
            <person name="Chapman S.B."/>
            <person name="Gainer-Dewar J."/>
            <person name="Goldberg J."/>
            <person name="Griggs A."/>
            <person name="Gujja S."/>
            <person name="Hansen M."/>
            <person name="Howarth C."/>
            <person name="Imamovic A."/>
            <person name="Ireland A."/>
            <person name="Larimer J."/>
            <person name="McCowan C."/>
            <person name="Murphy C."/>
            <person name="Pearson M."/>
            <person name="Poon T.W."/>
            <person name="Priest M."/>
            <person name="Roberts A."/>
            <person name="Saif S."/>
            <person name="Shea T."/>
            <person name="Sisk P."/>
            <person name="Sykes S."/>
            <person name="Wortman J."/>
            <person name="Nusbaum C."/>
            <person name="Birren B."/>
        </authorList>
    </citation>
    <scope>NUCLEOTIDE SEQUENCE [LARGE SCALE GENOMIC DNA]</scope>
    <source>
        <strain evidence="3 4">ATCC 51939</strain>
    </source>
</reference>
<comment type="caution">
    <text evidence="3">The sequence shown here is derived from an EMBL/GenBank/DDBJ whole genome shotgun (WGS) entry which is preliminary data.</text>
</comment>
<accession>S3K2L7</accession>
<name>S3K2L7_TREMA</name>
<dbReference type="Pfam" id="PF00188">
    <property type="entry name" value="CAP"/>
    <property type="match status" value="1"/>
</dbReference>
<dbReference type="STRING" id="1125699.HMPREF9194_00011"/>
<evidence type="ECO:0000313" key="4">
    <source>
        <dbReference type="Proteomes" id="UP000014541"/>
    </source>
</evidence>
<dbReference type="InterPro" id="IPR035940">
    <property type="entry name" value="CAP_sf"/>
</dbReference>
<keyword evidence="1" id="KW-0732">Signal</keyword>
<dbReference type="RefSeq" id="WP_016524320.1">
    <property type="nucleotide sequence ID" value="NZ_KE332518.1"/>
</dbReference>
<evidence type="ECO:0000259" key="2">
    <source>
        <dbReference type="Pfam" id="PF00188"/>
    </source>
</evidence>
<gene>
    <name evidence="3" type="ORF">HMPREF9194_00011</name>
</gene>